<dbReference type="AlphaFoldDB" id="A0A1A2RVG9"/>
<dbReference type="GO" id="GO:0035556">
    <property type="term" value="P:intracellular signal transduction"/>
    <property type="evidence" value="ECO:0007669"/>
    <property type="project" value="InterPro"/>
</dbReference>
<dbReference type="Pfam" id="PF00211">
    <property type="entry name" value="Guanylate_cyc"/>
    <property type="match status" value="1"/>
</dbReference>
<evidence type="ECO:0000259" key="3">
    <source>
        <dbReference type="PROSITE" id="PS50125"/>
    </source>
</evidence>
<keyword evidence="2" id="KW-0067">ATP-binding</keyword>
<organism evidence="4 5">
    <name type="scientific">Mycobacterium colombiense</name>
    <dbReference type="NCBI Taxonomy" id="339268"/>
    <lineage>
        <taxon>Bacteria</taxon>
        <taxon>Bacillati</taxon>
        <taxon>Actinomycetota</taxon>
        <taxon>Actinomycetes</taxon>
        <taxon>Mycobacteriales</taxon>
        <taxon>Mycobacteriaceae</taxon>
        <taxon>Mycobacterium</taxon>
        <taxon>Mycobacterium avium complex (MAC)</taxon>
    </lineage>
</organism>
<dbReference type="GO" id="GO:0009190">
    <property type="term" value="P:cyclic nucleotide biosynthetic process"/>
    <property type="evidence" value="ECO:0007669"/>
    <property type="project" value="InterPro"/>
</dbReference>
<accession>A0A1A2RVG9</accession>
<evidence type="ECO:0000313" key="5">
    <source>
        <dbReference type="Proteomes" id="UP000093861"/>
    </source>
</evidence>
<protein>
    <submittedName>
        <fullName evidence="4">Cyclase</fullName>
    </submittedName>
</protein>
<dbReference type="InterPro" id="IPR027417">
    <property type="entry name" value="P-loop_NTPase"/>
</dbReference>
<dbReference type="GO" id="GO:0005737">
    <property type="term" value="C:cytoplasm"/>
    <property type="evidence" value="ECO:0007669"/>
    <property type="project" value="TreeGrafter"/>
</dbReference>
<dbReference type="RefSeq" id="WP_064953476.1">
    <property type="nucleotide sequence ID" value="NZ_LZJS01000133.1"/>
</dbReference>
<keyword evidence="1" id="KW-0547">Nucleotide-binding</keyword>
<dbReference type="InterPro" id="IPR029787">
    <property type="entry name" value="Nucleotide_cyclase"/>
</dbReference>
<comment type="caution">
    <text evidence="4">The sequence shown here is derived from an EMBL/GenBank/DDBJ whole genome shotgun (WGS) entry which is preliminary data.</text>
</comment>
<dbReference type="Gene3D" id="3.40.50.300">
    <property type="entry name" value="P-loop containing nucleotide triphosphate hydrolases"/>
    <property type="match status" value="1"/>
</dbReference>
<dbReference type="GO" id="GO:0004016">
    <property type="term" value="F:adenylate cyclase activity"/>
    <property type="evidence" value="ECO:0007669"/>
    <property type="project" value="TreeGrafter"/>
</dbReference>
<reference evidence="4 5" key="1">
    <citation type="submission" date="2016-06" db="EMBL/GenBank/DDBJ databases">
        <authorList>
            <person name="Kjaerup R.B."/>
            <person name="Dalgaard T.S."/>
            <person name="Juul-Madsen H.R."/>
        </authorList>
    </citation>
    <scope>NUCLEOTIDE SEQUENCE [LARGE SCALE GENOMIC DNA]</scope>
    <source>
        <strain evidence="4 5">E2464</strain>
    </source>
</reference>
<dbReference type="PANTHER" id="PTHR16305:SF28">
    <property type="entry name" value="GUANYLATE CYCLASE DOMAIN-CONTAINING PROTEIN"/>
    <property type="match status" value="1"/>
</dbReference>
<dbReference type="PANTHER" id="PTHR16305">
    <property type="entry name" value="TESTICULAR SOLUBLE ADENYLYL CYCLASE"/>
    <property type="match status" value="1"/>
</dbReference>
<dbReference type="CDD" id="cd07302">
    <property type="entry name" value="CHD"/>
    <property type="match status" value="1"/>
</dbReference>
<evidence type="ECO:0000313" key="4">
    <source>
        <dbReference type="EMBL" id="OBH55740.1"/>
    </source>
</evidence>
<evidence type="ECO:0000256" key="1">
    <source>
        <dbReference type="ARBA" id="ARBA00022741"/>
    </source>
</evidence>
<dbReference type="PROSITE" id="PS50125">
    <property type="entry name" value="GUANYLATE_CYCLASE_2"/>
    <property type="match status" value="1"/>
</dbReference>
<feature type="domain" description="Guanylate cyclase" evidence="3">
    <location>
        <begin position="41"/>
        <end position="172"/>
    </location>
</feature>
<dbReference type="GO" id="GO:0005524">
    <property type="term" value="F:ATP binding"/>
    <property type="evidence" value="ECO:0007669"/>
    <property type="project" value="UniProtKB-KW"/>
</dbReference>
<name>A0A1A2RVG9_9MYCO</name>
<dbReference type="SUPFAM" id="SSF52540">
    <property type="entry name" value="P-loop containing nucleoside triphosphate hydrolases"/>
    <property type="match status" value="1"/>
</dbReference>
<proteinExistence type="predicted"/>
<dbReference type="Proteomes" id="UP000093861">
    <property type="component" value="Unassembled WGS sequence"/>
</dbReference>
<gene>
    <name evidence="4" type="ORF">A5685_09770</name>
</gene>
<dbReference type="InterPro" id="IPR001054">
    <property type="entry name" value="A/G_cyclase"/>
</dbReference>
<dbReference type="Pfam" id="PF13191">
    <property type="entry name" value="AAA_16"/>
    <property type="match status" value="1"/>
</dbReference>
<dbReference type="Gene3D" id="3.30.70.1230">
    <property type="entry name" value="Nucleotide cyclase"/>
    <property type="match status" value="1"/>
</dbReference>
<sequence length="1057" mass="113310">MTAVAACPTCGTEYLENARFCHGCGSPVADPAAHAEYKQVSVLFADVVHSMDIAAAVDAERLREIMAELVDRCSKVVHRYGGTVDKFTGDGIMAVFGAPVAMEDHALRACLTALGVQEEIKQLAADVQQRDGVDLQLRVGVNSGQVIAGEVGSGPLGYTAIGAQVGMAQRMESVAPPGGVMLSESTARLVQQAALLGEAEQVRIKGKAFPVLARRLLRLTGGSQRSDDLQGALVGRELEVTTIAGLLDRSMSGRGCVVCIAGPAGIGKTRLTDEAVAMADRRGVVVSSVFCESHASDVPFLVAAGLLREAARITGLDDEEARLQVRAGVPNASDEDVLLLYDLMGIRDPDTPPPTIHPDARRRRLSALINSLSLNRTQPVLYVIEDVHWIDEVSESMLAEFLTVIPQTPSMVLITYRPDYRGALAEVPGTQTISLAPLSDSEASVLLDELLGTEPSVAGIKALVAERAGGNPFFAQEMVRELAERAVLTGDRGGFTCATDLAEVTVPATLQATIAARIDRLDPDAKQTLNAAAVIGSRFTPELLAAVGNAPALDALLKAALIDQVRFTPGPEFAFRHPLIRAVAYESQLKADRAQMHRRLAVAIETREPELSDQNAALIAEHLEAAGDLQGAYGWHMRAATWARYRDIAAARLSWESATRIADALTADDPDLAAMCIAPRTMLCGIAWRLHVNDIGDRFDELRKLCSAAGDKPSLAIAMAGLVVDHAFQDRVRESSRLASEAVALIESIGDPTLTVGLSFTPIRAKMASGEWSEMLRLSQRVIDLADGDPAKGNFLFGCPVALAFAQRATARYALGLPGWRDDQRRGLAVAQGADSLSYVTVVSYVYTAAVPAGALRPHDSTLREIEDALAIAERSGDNLQLGVAWLTLGFALVHRQSDAERDRGQQLLSEVREVFLRGGHFLCDIPMIDVYVARETARLGDHDQAVAEMRAGVDHLARTGQLLSWGILATGVLVETLLDRGAEGDVAEAAAAIERLAAAPADEGLVIREIWLQRSRALLARAQGDVRAYAHFRDRYRDLAKTLGFEGHIAWAGSMQ</sequence>
<dbReference type="SMART" id="SM00044">
    <property type="entry name" value="CYCc"/>
    <property type="match status" value="1"/>
</dbReference>
<evidence type="ECO:0000256" key="2">
    <source>
        <dbReference type="ARBA" id="ARBA00022840"/>
    </source>
</evidence>
<dbReference type="EMBL" id="LZJS01000133">
    <property type="protein sequence ID" value="OBH55740.1"/>
    <property type="molecule type" value="Genomic_DNA"/>
</dbReference>
<dbReference type="InterPro" id="IPR041664">
    <property type="entry name" value="AAA_16"/>
</dbReference>
<dbReference type="SUPFAM" id="SSF55073">
    <property type="entry name" value="Nucleotide cyclase"/>
    <property type="match status" value="1"/>
</dbReference>